<evidence type="ECO:0000313" key="4">
    <source>
        <dbReference type="EMBL" id="KOO34683.1"/>
    </source>
</evidence>
<reference evidence="5" key="1">
    <citation type="journal article" date="2015" name="PLoS Genet.">
        <title>Genome Sequence and Transcriptome Analyses of Chrysochromulina tobin: Metabolic Tools for Enhanced Algal Fitness in the Prominent Order Prymnesiales (Haptophyceae).</title>
        <authorList>
            <person name="Hovde B.T."/>
            <person name="Deodato C.R."/>
            <person name="Hunsperger H.M."/>
            <person name="Ryken S.A."/>
            <person name="Yost W."/>
            <person name="Jha R.K."/>
            <person name="Patterson J."/>
            <person name="Monnat R.J. Jr."/>
            <person name="Barlow S.B."/>
            <person name="Starkenburg S.R."/>
            <person name="Cattolico R.A."/>
        </authorList>
    </citation>
    <scope>NUCLEOTIDE SEQUENCE</scope>
    <source>
        <strain evidence="5">CCMP291</strain>
    </source>
</reference>
<dbReference type="InterPro" id="IPR000194">
    <property type="entry name" value="ATPase_F1/V1/A1_a/bsu_nucl-bd"/>
</dbReference>
<keyword evidence="2" id="KW-0732">Signal</keyword>
<feature type="non-terminal residue" evidence="4">
    <location>
        <position position="550"/>
    </location>
</feature>
<gene>
    <name evidence="4" type="ORF">Ctob_013137</name>
</gene>
<dbReference type="GO" id="GO:0005524">
    <property type="term" value="F:ATP binding"/>
    <property type="evidence" value="ECO:0007669"/>
    <property type="project" value="InterPro"/>
</dbReference>
<dbReference type="GO" id="GO:0043531">
    <property type="term" value="F:ADP binding"/>
    <property type="evidence" value="ECO:0007669"/>
    <property type="project" value="TreeGrafter"/>
</dbReference>
<protein>
    <submittedName>
        <fullName evidence="4">ATP synthase alpha subunit</fullName>
    </submittedName>
</protein>
<dbReference type="EMBL" id="JWZX01001134">
    <property type="protein sequence ID" value="KOO34683.1"/>
    <property type="molecule type" value="Genomic_DNA"/>
</dbReference>
<comment type="caution">
    <text evidence="4">The sequence shown here is derived from an EMBL/GenBank/DDBJ whole genome shotgun (WGS) entry which is preliminary data.</text>
</comment>
<evidence type="ECO:0000256" key="2">
    <source>
        <dbReference type="SAM" id="SignalP"/>
    </source>
</evidence>
<feature type="chain" id="PRO_5005602472" evidence="2">
    <location>
        <begin position="19"/>
        <end position="550"/>
    </location>
</feature>
<dbReference type="OrthoDB" id="9805536at2759"/>
<dbReference type="AlphaFoldDB" id="A0A0M0K8G2"/>
<feature type="signal peptide" evidence="2">
    <location>
        <begin position="1"/>
        <end position="18"/>
    </location>
</feature>
<evidence type="ECO:0000259" key="3">
    <source>
        <dbReference type="Pfam" id="PF00006"/>
    </source>
</evidence>
<dbReference type="InterPro" id="IPR027417">
    <property type="entry name" value="P-loop_NTPase"/>
</dbReference>
<dbReference type="GO" id="GO:0045259">
    <property type="term" value="C:proton-transporting ATP synthase complex"/>
    <property type="evidence" value="ECO:0007669"/>
    <property type="project" value="InterPro"/>
</dbReference>
<proteinExistence type="inferred from homology"/>
<dbReference type="Gene3D" id="3.40.50.300">
    <property type="entry name" value="P-loop containing nucleotide triphosphate hydrolases"/>
    <property type="match status" value="1"/>
</dbReference>
<accession>A0A0M0K8G2</accession>
<evidence type="ECO:0000313" key="5">
    <source>
        <dbReference type="Proteomes" id="UP000037460"/>
    </source>
</evidence>
<sequence>MNLLWSLAIIALRSAVHPLAPHVTAARRCGRAPATAARAVFAEDTTSSSSEANLLGRVVSTGSLEGLVVVRPESRELARVGSLLSFGGGTTGVILAERCGLYFAKATDGMPQVDEPATLLLRNLTVATHDADASVAWGGVYNYLGEPLREQDGVPRPPTSMVTVFDEPVSAARRRPIGTSLHSGVVAIDALTPIGRGQSMVVFGPDGLPAGCGRTDLALRLLSAQHALKTNVKCILVLAGSEGERTSALTALHESGALENTKVLAATTALEGIVAASAACSIAQSCEDEDVLVVVDSLRPHLQLWKTMVTQLQVQSVPVTPEEEGSQQRGYYAKLVERAARRKDGGSVTLVLLQPSVSMLPSLAAVAKEAYTLADFEEVGFTNAVRSRVKLLEAKGIQLTKEVLVKVGIPLPGSEHPAAGRGQRSAQHLEELTSLVDGHIDLREGLAAVGRVPPIDPANSLTRIGVGSSKLRPLSQSAAMADVCGPLRLELASASDYVHCEVAQARRASAYLAVLQQTELQPLPLGDEVALLHAASTGALDEPVALAGEA</sequence>
<dbReference type="PANTHER" id="PTHR48082:SF2">
    <property type="entry name" value="ATP SYNTHASE SUBUNIT ALPHA, MITOCHONDRIAL"/>
    <property type="match status" value="1"/>
</dbReference>
<dbReference type="InterPro" id="IPR005294">
    <property type="entry name" value="ATP_synth_F1_asu"/>
</dbReference>
<evidence type="ECO:0000256" key="1">
    <source>
        <dbReference type="ARBA" id="ARBA00008936"/>
    </source>
</evidence>
<name>A0A0M0K8G2_9EUKA</name>
<dbReference type="Proteomes" id="UP000037460">
    <property type="component" value="Unassembled WGS sequence"/>
</dbReference>
<organism evidence="4 5">
    <name type="scientific">Chrysochromulina tobinii</name>
    <dbReference type="NCBI Taxonomy" id="1460289"/>
    <lineage>
        <taxon>Eukaryota</taxon>
        <taxon>Haptista</taxon>
        <taxon>Haptophyta</taxon>
        <taxon>Prymnesiophyceae</taxon>
        <taxon>Prymnesiales</taxon>
        <taxon>Chrysochromulinaceae</taxon>
        <taxon>Chrysochromulina</taxon>
    </lineage>
</organism>
<feature type="domain" description="ATPase F1/V1/A1 complex alpha/beta subunit nucleotide-binding" evidence="3">
    <location>
        <begin position="184"/>
        <end position="351"/>
    </location>
</feature>
<dbReference type="PANTHER" id="PTHR48082">
    <property type="entry name" value="ATP SYNTHASE SUBUNIT ALPHA, MITOCHONDRIAL"/>
    <property type="match status" value="1"/>
</dbReference>
<dbReference type="SUPFAM" id="SSF52540">
    <property type="entry name" value="P-loop containing nucleoside triphosphate hydrolases"/>
    <property type="match status" value="1"/>
</dbReference>
<comment type="similarity">
    <text evidence="1">Belongs to the ATPase alpha/beta chains family.</text>
</comment>
<keyword evidence="5" id="KW-1185">Reference proteome</keyword>
<dbReference type="Pfam" id="PF00006">
    <property type="entry name" value="ATP-synt_ab"/>
    <property type="match status" value="1"/>
</dbReference>
<dbReference type="GO" id="GO:0046933">
    <property type="term" value="F:proton-transporting ATP synthase activity, rotational mechanism"/>
    <property type="evidence" value="ECO:0007669"/>
    <property type="project" value="InterPro"/>
</dbReference>